<dbReference type="EC" id="2.1.1.163" evidence="4"/>
<evidence type="ECO:0000313" key="5">
    <source>
        <dbReference type="EMBL" id="BAJ64499.1"/>
    </source>
</evidence>
<name>E8MZF1_ANATU</name>
<protein>
    <recommendedName>
        <fullName evidence="4">Demethylmenaquinone methyltransferase</fullName>
        <ecNumber evidence="4">2.1.1.163</ecNumber>
    </recommendedName>
</protein>
<dbReference type="NCBIfam" id="TIGR01934">
    <property type="entry name" value="MenG_MenH_UbiE"/>
    <property type="match status" value="1"/>
</dbReference>
<dbReference type="InParanoid" id="E8MZF1"/>
<dbReference type="OrthoDB" id="9808140at2"/>
<dbReference type="FunCoup" id="E8MZF1">
    <property type="interactions" value="423"/>
</dbReference>
<dbReference type="Pfam" id="PF01209">
    <property type="entry name" value="Ubie_methyltran"/>
    <property type="match status" value="1"/>
</dbReference>
<keyword evidence="1 4" id="KW-0489">Methyltransferase</keyword>
<dbReference type="KEGG" id="atm:ANT_24730"/>
<feature type="binding site" evidence="4">
    <location>
        <position position="83"/>
    </location>
    <ligand>
        <name>S-adenosyl-L-methionine</name>
        <dbReference type="ChEBI" id="CHEBI:59789"/>
    </ligand>
</feature>
<dbReference type="CDD" id="cd02440">
    <property type="entry name" value="AdoMet_MTases"/>
    <property type="match status" value="1"/>
</dbReference>
<dbReference type="InterPro" id="IPR004033">
    <property type="entry name" value="UbiE/COQ5_MeTrFase"/>
</dbReference>
<dbReference type="SUPFAM" id="SSF53335">
    <property type="entry name" value="S-adenosyl-L-methionine-dependent methyltransferases"/>
    <property type="match status" value="1"/>
</dbReference>
<dbReference type="GO" id="GO:0043770">
    <property type="term" value="F:demethylmenaquinone methyltransferase activity"/>
    <property type="evidence" value="ECO:0007669"/>
    <property type="project" value="UniProtKB-UniRule"/>
</dbReference>
<comment type="function">
    <text evidence="4">Methyltransferase required for the conversion of demethylmenaquinol (DMKH2) to menaquinol (MKH2).</text>
</comment>
<dbReference type="GO" id="GO:0032259">
    <property type="term" value="P:methylation"/>
    <property type="evidence" value="ECO:0007669"/>
    <property type="project" value="UniProtKB-KW"/>
</dbReference>
<comment type="catalytic activity">
    <reaction evidence="4">
        <text>a 2-demethylmenaquinol + S-adenosyl-L-methionine = a menaquinol + S-adenosyl-L-homocysteine + H(+)</text>
        <dbReference type="Rhea" id="RHEA:42640"/>
        <dbReference type="Rhea" id="RHEA-COMP:9539"/>
        <dbReference type="Rhea" id="RHEA-COMP:9563"/>
        <dbReference type="ChEBI" id="CHEBI:15378"/>
        <dbReference type="ChEBI" id="CHEBI:18151"/>
        <dbReference type="ChEBI" id="CHEBI:55437"/>
        <dbReference type="ChEBI" id="CHEBI:57856"/>
        <dbReference type="ChEBI" id="CHEBI:59789"/>
        <dbReference type="EC" id="2.1.1.163"/>
    </reaction>
</comment>
<dbReference type="HAMAP" id="MF_01813">
    <property type="entry name" value="MenG_UbiE_methyltr"/>
    <property type="match status" value="1"/>
</dbReference>
<dbReference type="STRING" id="926569.ANT_24730"/>
<dbReference type="HOGENOM" id="CLU_037990_0_0_0"/>
<comment type="caution">
    <text evidence="4">Lacks conserved residue(s) required for the propagation of feature annotation.</text>
</comment>
<dbReference type="eggNOG" id="COG2226">
    <property type="taxonomic scope" value="Bacteria"/>
</dbReference>
<comment type="similarity">
    <text evidence="4">Belongs to the class I-like SAM-binding methyltransferase superfamily. MenG/UbiE family.</text>
</comment>
<reference evidence="5 6" key="1">
    <citation type="submission" date="2010-12" db="EMBL/GenBank/DDBJ databases">
        <title>Whole genome sequence of Anaerolinea thermophila UNI-1.</title>
        <authorList>
            <person name="Narita-Yamada S."/>
            <person name="Kishi E."/>
            <person name="Watanabe Y."/>
            <person name="Takasaki K."/>
            <person name="Ankai A."/>
            <person name="Oguchi A."/>
            <person name="Fukui S."/>
            <person name="Takahashi M."/>
            <person name="Yashiro I."/>
            <person name="Hosoyama A."/>
            <person name="Sekiguchi Y."/>
            <person name="Hanada S."/>
            <person name="Fujita N."/>
        </authorList>
    </citation>
    <scope>NUCLEOTIDE SEQUENCE [LARGE SCALE GENOMIC DNA]</scope>
    <source>
        <strain evidence="6">DSM 14523 / JCM 11388 / NBRC 100420 / UNI-1</strain>
    </source>
</reference>
<dbReference type="PANTHER" id="PTHR43591:SF24">
    <property type="entry name" value="2-METHOXY-6-POLYPRENYL-1,4-BENZOQUINOL METHYLASE, MITOCHONDRIAL"/>
    <property type="match status" value="1"/>
</dbReference>
<keyword evidence="3 4" id="KW-0949">S-adenosyl-L-methionine</keyword>
<feature type="binding site" evidence="4">
    <location>
        <begin position="106"/>
        <end position="107"/>
    </location>
    <ligand>
        <name>S-adenosyl-L-methionine</name>
        <dbReference type="ChEBI" id="CHEBI:59789"/>
    </ligand>
</feature>
<keyword evidence="4" id="KW-0474">Menaquinone biosynthesis</keyword>
<evidence type="ECO:0000256" key="1">
    <source>
        <dbReference type="ARBA" id="ARBA00022603"/>
    </source>
</evidence>
<dbReference type="PROSITE" id="PS51608">
    <property type="entry name" value="SAM_MT_UBIE"/>
    <property type="match status" value="1"/>
</dbReference>
<dbReference type="Gene3D" id="3.40.50.150">
    <property type="entry name" value="Vaccinia Virus protein VP39"/>
    <property type="match status" value="1"/>
</dbReference>
<proteinExistence type="inferred from homology"/>
<dbReference type="EMBL" id="AP012029">
    <property type="protein sequence ID" value="BAJ64499.1"/>
    <property type="molecule type" value="Genomic_DNA"/>
</dbReference>
<comment type="pathway">
    <text evidence="4">Quinol/quinone metabolism; menaquinone biosynthesis; menaquinol from 1,4-dihydroxy-2-naphthoate: step 2/2.</text>
</comment>
<dbReference type="UniPathway" id="UPA00079">
    <property type="reaction ID" value="UER00169"/>
</dbReference>
<sequence length="235" mass="26841">MAQHLQGPERAQAVRGMFTRIARQYDLMNRLMTGGMDLLWRKEVIRRAHLRPQSRLLDLGTGTGDLAREALRQEPTCRVTAADFTLEMMRVGKQRYLQPQQWCGADALSLPYPDNTFDAVVSGFLLRNVIHLDTALKEQVRVLRPLGWVVALDTTRPQKKWFSPAIRFYMQRIIPLLGRFIAMAPDAYTYLPETSNAFLSAEELQAHFEQAGLTQTGFRRLNFGTVAIHWGQKPA</sequence>
<dbReference type="RefSeq" id="WP_013560854.1">
    <property type="nucleotide sequence ID" value="NC_014960.1"/>
</dbReference>
<dbReference type="PANTHER" id="PTHR43591">
    <property type="entry name" value="METHYLTRANSFERASE"/>
    <property type="match status" value="1"/>
</dbReference>
<dbReference type="InterPro" id="IPR029063">
    <property type="entry name" value="SAM-dependent_MTases_sf"/>
</dbReference>
<accession>E8MZF1</accession>
<organism evidence="5 6">
    <name type="scientific">Anaerolinea thermophila (strain DSM 14523 / JCM 11388 / NBRC 100420 / UNI-1)</name>
    <dbReference type="NCBI Taxonomy" id="926569"/>
    <lineage>
        <taxon>Bacteria</taxon>
        <taxon>Bacillati</taxon>
        <taxon>Chloroflexota</taxon>
        <taxon>Anaerolineae</taxon>
        <taxon>Anaerolineales</taxon>
        <taxon>Anaerolineaceae</taxon>
        <taxon>Anaerolinea</taxon>
    </lineage>
</organism>
<feature type="binding site" evidence="4">
    <location>
        <position position="63"/>
    </location>
    <ligand>
        <name>S-adenosyl-L-methionine</name>
        <dbReference type="ChEBI" id="CHEBI:59789"/>
    </ligand>
</feature>
<evidence type="ECO:0000256" key="2">
    <source>
        <dbReference type="ARBA" id="ARBA00022679"/>
    </source>
</evidence>
<gene>
    <name evidence="4" type="primary">menG</name>
    <name evidence="5" type="synonym">ubiE</name>
    <name evidence="5" type="ordered locus">ANT_24730</name>
</gene>
<keyword evidence="6" id="KW-1185">Reference proteome</keyword>
<dbReference type="Proteomes" id="UP000008922">
    <property type="component" value="Chromosome"/>
</dbReference>
<evidence type="ECO:0000313" key="6">
    <source>
        <dbReference type="Proteomes" id="UP000008922"/>
    </source>
</evidence>
<dbReference type="GO" id="GO:0009234">
    <property type="term" value="P:menaquinone biosynthetic process"/>
    <property type="evidence" value="ECO:0007669"/>
    <property type="project" value="UniProtKB-UniRule"/>
</dbReference>
<keyword evidence="2 4" id="KW-0808">Transferase</keyword>
<evidence type="ECO:0000256" key="3">
    <source>
        <dbReference type="ARBA" id="ARBA00022691"/>
    </source>
</evidence>
<dbReference type="AlphaFoldDB" id="E8MZF1"/>
<evidence type="ECO:0000256" key="4">
    <source>
        <dbReference type="HAMAP-Rule" id="MF_01813"/>
    </source>
</evidence>